<evidence type="ECO:0000313" key="2">
    <source>
        <dbReference type="EMBL" id="BAT59610.1"/>
    </source>
</evidence>
<dbReference type="Gene3D" id="3.40.50.1580">
    <property type="entry name" value="Nucleoside phosphorylase domain"/>
    <property type="match status" value="1"/>
</dbReference>
<dbReference type="CDD" id="cd17768">
    <property type="entry name" value="adenosylhopane_nucleosidase_HpnG-like"/>
    <property type="match status" value="1"/>
</dbReference>
<name>A0A0S3PUI1_9BRAD</name>
<gene>
    <name evidence="2" type="ORF">GJW-30_1_02143</name>
</gene>
<dbReference type="SUPFAM" id="SSF53167">
    <property type="entry name" value="Purine and uridine phosphorylases"/>
    <property type="match status" value="1"/>
</dbReference>
<dbReference type="InterPro" id="IPR000845">
    <property type="entry name" value="Nucleoside_phosphorylase_d"/>
</dbReference>
<dbReference type="KEGG" id="vgo:GJW-30_1_02143"/>
<accession>A0A0S3PUI1</accession>
<dbReference type="RefSeq" id="WP_096355134.1">
    <property type="nucleotide sequence ID" value="NZ_AP014946.1"/>
</dbReference>
<dbReference type="Proteomes" id="UP000236884">
    <property type="component" value="Chromosome"/>
</dbReference>
<dbReference type="NCBIfam" id="TIGR03468">
    <property type="entry name" value="HpnG"/>
    <property type="match status" value="1"/>
</dbReference>
<dbReference type="PANTHER" id="PTHR46832:SF1">
    <property type="entry name" value="5'-METHYLTHIOADENOSINE_S-ADENOSYLHOMOCYSTEINE NUCLEOSIDASE"/>
    <property type="match status" value="1"/>
</dbReference>
<dbReference type="InterPro" id="IPR017831">
    <property type="entry name" value="Hopanoid-assoc_phosphoryl_HpnG"/>
</dbReference>
<proteinExistence type="predicted"/>
<dbReference type="GO" id="GO:0008930">
    <property type="term" value="F:methylthioadenosine nucleosidase activity"/>
    <property type="evidence" value="ECO:0007669"/>
    <property type="project" value="TreeGrafter"/>
</dbReference>
<dbReference type="Pfam" id="PF01048">
    <property type="entry name" value="PNP_UDP_1"/>
    <property type="match status" value="1"/>
</dbReference>
<dbReference type="EMBL" id="AP014946">
    <property type="protein sequence ID" value="BAT59610.1"/>
    <property type="molecule type" value="Genomic_DNA"/>
</dbReference>
<evidence type="ECO:0000313" key="3">
    <source>
        <dbReference type="Proteomes" id="UP000236884"/>
    </source>
</evidence>
<sequence>MSALPLIAVVGLTFEEAIIAAPGIVVVRGGDGSRLDAALEAALANGARGLISFGIAGGLAPHAPCGTVAVATEVVHGEERYTCDPDWTLALLKKLPDALDGVFAGVSAPVTTPEAKAALHQATGAITVDMESHKVARAAAKHGLPFAALRAISDPAERALPPSALVGMTPEGQTNAGAVMRSLARRPQDLPGLIRAGLDVKTATAALLRSRESLGPLLGLLLD</sequence>
<dbReference type="InterPro" id="IPR035994">
    <property type="entry name" value="Nucleoside_phosphorylase_sf"/>
</dbReference>
<dbReference type="OrthoDB" id="7357315at2"/>
<protein>
    <recommendedName>
        <fullName evidence="1">Nucleoside phosphorylase domain-containing protein</fullName>
    </recommendedName>
</protein>
<dbReference type="GO" id="GO:0005829">
    <property type="term" value="C:cytosol"/>
    <property type="evidence" value="ECO:0007669"/>
    <property type="project" value="TreeGrafter"/>
</dbReference>
<keyword evidence="3" id="KW-1185">Reference proteome</keyword>
<dbReference type="PANTHER" id="PTHR46832">
    <property type="entry name" value="5'-METHYLTHIOADENOSINE/S-ADENOSYLHOMOCYSTEINE NUCLEOSIDASE"/>
    <property type="match status" value="1"/>
</dbReference>
<dbReference type="GO" id="GO:0009116">
    <property type="term" value="P:nucleoside metabolic process"/>
    <property type="evidence" value="ECO:0007669"/>
    <property type="project" value="InterPro"/>
</dbReference>
<reference evidence="2 3" key="1">
    <citation type="submission" date="2015-08" db="EMBL/GenBank/DDBJ databases">
        <title>Investigation of the bacterial diversity of lava forest soil.</title>
        <authorList>
            <person name="Lee J.S."/>
        </authorList>
    </citation>
    <scope>NUCLEOTIDE SEQUENCE [LARGE SCALE GENOMIC DNA]</scope>
    <source>
        <strain evidence="2 3">GJW-30</strain>
    </source>
</reference>
<dbReference type="AlphaFoldDB" id="A0A0S3PUI1"/>
<dbReference type="GO" id="GO:0008782">
    <property type="term" value="F:adenosylhomocysteine nucleosidase activity"/>
    <property type="evidence" value="ECO:0007669"/>
    <property type="project" value="TreeGrafter"/>
</dbReference>
<evidence type="ECO:0000259" key="1">
    <source>
        <dbReference type="Pfam" id="PF01048"/>
    </source>
</evidence>
<dbReference type="GO" id="GO:0019284">
    <property type="term" value="P:L-methionine salvage from S-adenosylmethionine"/>
    <property type="evidence" value="ECO:0007669"/>
    <property type="project" value="TreeGrafter"/>
</dbReference>
<feature type="domain" description="Nucleoside phosphorylase" evidence="1">
    <location>
        <begin position="13"/>
        <end position="176"/>
    </location>
</feature>
<organism evidence="2 3">
    <name type="scientific">Variibacter gotjawalensis</name>
    <dbReference type="NCBI Taxonomy" id="1333996"/>
    <lineage>
        <taxon>Bacteria</taxon>
        <taxon>Pseudomonadati</taxon>
        <taxon>Pseudomonadota</taxon>
        <taxon>Alphaproteobacteria</taxon>
        <taxon>Hyphomicrobiales</taxon>
        <taxon>Nitrobacteraceae</taxon>
        <taxon>Variibacter</taxon>
    </lineage>
</organism>